<comment type="caution">
    <text evidence="6">The sequence shown here is derived from an EMBL/GenBank/DDBJ whole genome shotgun (WGS) entry which is preliminary data.</text>
</comment>
<keyword evidence="7" id="KW-1185">Reference proteome</keyword>
<proteinExistence type="predicted"/>
<feature type="compositionally biased region" description="Low complexity" evidence="4">
    <location>
        <begin position="26"/>
        <end position="37"/>
    </location>
</feature>
<dbReference type="EMBL" id="AGNL01034228">
    <property type="protein sequence ID" value="EJK55351.1"/>
    <property type="molecule type" value="Genomic_DNA"/>
</dbReference>
<evidence type="ECO:0000256" key="4">
    <source>
        <dbReference type="SAM" id="MobiDB-lite"/>
    </source>
</evidence>
<evidence type="ECO:0000256" key="1">
    <source>
        <dbReference type="ARBA" id="ARBA00022723"/>
    </source>
</evidence>
<organism evidence="6 7">
    <name type="scientific">Thalassiosira oceanica</name>
    <name type="common">Marine diatom</name>
    <dbReference type="NCBI Taxonomy" id="159749"/>
    <lineage>
        <taxon>Eukaryota</taxon>
        <taxon>Sar</taxon>
        <taxon>Stramenopiles</taxon>
        <taxon>Ochrophyta</taxon>
        <taxon>Bacillariophyta</taxon>
        <taxon>Coscinodiscophyceae</taxon>
        <taxon>Thalassiosirophycidae</taxon>
        <taxon>Thalassiosirales</taxon>
        <taxon>Thalassiosiraceae</taxon>
        <taxon>Thalassiosira</taxon>
    </lineage>
</organism>
<name>K0S2W1_THAOC</name>
<keyword evidence="1" id="KW-0479">Metal-binding</keyword>
<feature type="region of interest" description="Disordered" evidence="4">
    <location>
        <begin position="535"/>
        <end position="574"/>
    </location>
</feature>
<reference evidence="6 7" key="1">
    <citation type="journal article" date="2012" name="Genome Biol.">
        <title>Genome and low-iron response of an oceanic diatom adapted to chronic iron limitation.</title>
        <authorList>
            <person name="Lommer M."/>
            <person name="Specht M."/>
            <person name="Roy A.S."/>
            <person name="Kraemer L."/>
            <person name="Andreson R."/>
            <person name="Gutowska M.A."/>
            <person name="Wolf J."/>
            <person name="Bergner S.V."/>
            <person name="Schilhabel M.B."/>
            <person name="Klostermeier U.C."/>
            <person name="Beiko R.G."/>
            <person name="Rosenstiel P."/>
            <person name="Hippler M."/>
            <person name="Laroche J."/>
        </authorList>
    </citation>
    <scope>NUCLEOTIDE SEQUENCE [LARGE SCALE GENOMIC DNA]</scope>
    <source>
        <strain evidence="6 7">CCMP1005</strain>
    </source>
</reference>
<evidence type="ECO:0000313" key="7">
    <source>
        <dbReference type="Proteomes" id="UP000266841"/>
    </source>
</evidence>
<sequence length="916" mass="99195">KAIEDECSSDSSKDEQGKKSKKKVTKQAAKQAANQTTGPVRAPPQATESTRPSASRASTCSNTRTRRAGMTNPFKPTTQAELEAIRSPPVTSSSELDPEKAPEDATCWICLEGPSDGNEEALRRNCACRGKNGWSHLSCLSKFCSQRSEDIWTVDIAAEFKRSTEGMVNGLRVFRHVTAVAWMTKSLLSMQGSFELLIEDEFSKLFSLIEDAKAVYVHTVSNAVVDYLQASLGQLLVEAHSNYAMFISSKLTLAYQCFRGSDSEYDRMKSLYHKCRKHSKLASTVHDTLFSTMLTMDSFMNRQLEVTKVQLNAQEAGLENQFAAFFAEGKPGDDSEKKKQESREKELELLRQKYEHHRDMKIGGANVFSHGSEKAPLFDSAIVVDNTENTDHYLALDLALKMLRESRQVLGSIHPLHKSAKFNFGMLVTKYRRGQICGDPMKRMSPITRYEGDIDMYVLKMEDEGLIDKFGAEIAKDPEDVTLHNGALVKCVGLNKAEHLNEKRGWIAGYDDKKERHLVKFEDKSLKQALVKPANIRVTPNDTQKTKHVPAGEEEAVRPGGGAPAPPSSSDDLAARHAGTVKSLREDVAALLSSSAGGGAGSAGADGRLASSVLNLATLKSLQRLLAHASSSRSDAARARREEAEERSLGRRPRGDGVERARDREGGGRRGGRGGGRGGGGGGGRPAREGRGGGDEEMEDAAPEAAAAKPRNDEEAIDAYLFDGEAGRSHRDPSERDAVVAKLRSNLKARGDLVAGLSSARSELAELKRKRDELRGFLDQIPKKVGEMDRAARGLGTFFARHGAWNHGDGEEGEGGEGEDRLRDASLLEALPSGDRADRYRLASSGLPSPLYALFVQLTGLAGASDAASGMEDGGAAAAGAGLVPSLSGIAVRAVPPTGRRAGVRGRSSSRYRRRG</sequence>
<feature type="non-terminal residue" evidence="6">
    <location>
        <position position="1"/>
    </location>
</feature>
<evidence type="ECO:0000256" key="3">
    <source>
        <dbReference type="ARBA" id="ARBA00022833"/>
    </source>
</evidence>
<evidence type="ECO:0000256" key="2">
    <source>
        <dbReference type="ARBA" id="ARBA00022771"/>
    </source>
</evidence>
<dbReference type="OrthoDB" id="48240at2759"/>
<dbReference type="SMART" id="SM00744">
    <property type="entry name" value="RINGv"/>
    <property type="match status" value="1"/>
</dbReference>
<dbReference type="eggNOG" id="ENOG502SVWV">
    <property type="taxonomic scope" value="Eukaryota"/>
</dbReference>
<dbReference type="Pfam" id="PF12906">
    <property type="entry name" value="RINGv"/>
    <property type="match status" value="1"/>
</dbReference>
<feature type="region of interest" description="Disordered" evidence="4">
    <location>
        <begin position="628"/>
        <end position="714"/>
    </location>
</feature>
<feature type="compositionally biased region" description="Gly residues" evidence="4">
    <location>
        <begin position="673"/>
        <end position="685"/>
    </location>
</feature>
<protein>
    <recommendedName>
        <fullName evidence="5">RING-CH-type domain-containing protein</fullName>
    </recommendedName>
</protein>
<dbReference type="SUPFAM" id="SSF57850">
    <property type="entry name" value="RING/U-box"/>
    <property type="match status" value="1"/>
</dbReference>
<feature type="region of interest" description="Disordered" evidence="4">
    <location>
        <begin position="1"/>
        <end position="100"/>
    </location>
</feature>
<dbReference type="Gene3D" id="3.30.40.10">
    <property type="entry name" value="Zinc/RING finger domain, C3HC4 (zinc finger)"/>
    <property type="match status" value="1"/>
</dbReference>
<feature type="compositionally biased region" description="Basic and acidic residues" evidence="4">
    <location>
        <begin position="635"/>
        <end position="668"/>
    </location>
</feature>
<evidence type="ECO:0000313" key="6">
    <source>
        <dbReference type="EMBL" id="EJK55351.1"/>
    </source>
</evidence>
<dbReference type="AlphaFoldDB" id="K0S2W1"/>
<dbReference type="GO" id="GO:0008270">
    <property type="term" value="F:zinc ion binding"/>
    <property type="evidence" value="ECO:0007669"/>
    <property type="project" value="UniProtKB-KW"/>
</dbReference>
<keyword evidence="2" id="KW-0863">Zinc-finger</keyword>
<feature type="region of interest" description="Disordered" evidence="4">
    <location>
        <begin position="897"/>
        <end position="916"/>
    </location>
</feature>
<feature type="compositionally biased region" description="Basic residues" evidence="4">
    <location>
        <begin position="902"/>
        <end position="916"/>
    </location>
</feature>
<feature type="domain" description="RING-CH-type" evidence="5">
    <location>
        <begin position="99"/>
        <end position="164"/>
    </location>
</feature>
<gene>
    <name evidence="6" type="ORF">THAOC_24924</name>
</gene>
<feature type="compositionally biased region" description="Polar residues" evidence="4">
    <location>
        <begin position="46"/>
        <end position="63"/>
    </location>
</feature>
<dbReference type="Proteomes" id="UP000266841">
    <property type="component" value="Unassembled WGS sequence"/>
</dbReference>
<accession>K0S2W1</accession>
<keyword evidence="3" id="KW-0862">Zinc</keyword>
<evidence type="ECO:0000259" key="5">
    <source>
        <dbReference type="PROSITE" id="PS51292"/>
    </source>
</evidence>
<dbReference type="PROSITE" id="PS51292">
    <property type="entry name" value="ZF_RING_CH"/>
    <property type="match status" value="1"/>
</dbReference>
<dbReference type="InterPro" id="IPR013083">
    <property type="entry name" value="Znf_RING/FYVE/PHD"/>
</dbReference>
<dbReference type="InterPro" id="IPR011016">
    <property type="entry name" value="Znf_RING-CH"/>
</dbReference>